<name>A0A1L2JJX0_9CREN</name>
<dbReference type="InterPro" id="IPR039109">
    <property type="entry name" value="Ribosomal_eL30-like"/>
</dbReference>
<dbReference type="InterPro" id="IPR004038">
    <property type="entry name" value="Ribosomal_eL8/eL30/eS12/Gad45"/>
</dbReference>
<dbReference type="PANTHER" id="PTHR11449">
    <property type="entry name" value="RIBOSOMAL PROTEIN L30"/>
    <property type="match status" value="1"/>
</dbReference>
<keyword evidence="1 4" id="KW-0689">Ribosomal protein</keyword>
<dbReference type="SUPFAM" id="SSF55315">
    <property type="entry name" value="L30e-like"/>
    <property type="match status" value="1"/>
</dbReference>
<proteinExistence type="predicted"/>
<dbReference type="GO" id="GO:1990904">
    <property type="term" value="C:ribonucleoprotein complex"/>
    <property type="evidence" value="ECO:0007669"/>
    <property type="project" value="UniProtKB-KW"/>
</dbReference>
<accession>A0A1L2JJX0</accession>
<dbReference type="AlphaFoldDB" id="A0A1L2JJX0"/>
<dbReference type="Gene3D" id="3.30.1330.30">
    <property type="match status" value="1"/>
</dbReference>
<sequence length="109" mass="12147">MKAKATIDKELMILARSGKALLGYKSVIRTLKRGTPRVKAVILAENMPEERKKTIMYYAKLLEVPLLIYPSSSIELGRAYGRPHLISTLAVIDEGDSSILKMEDGTIEK</sequence>
<dbReference type="InterPro" id="IPR029064">
    <property type="entry name" value="Ribosomal_eL30-like_sf"/>
</dbReference>
<keyword evidence="2" id="KW-0687">Ribonucleoprotein</keyword>
<dbReference type="NCBIfam" id="NF002172">
    <property type="entry name" value="PRK01018.1"/>
    <property type="match status" value="1"/>
</dbReference>
<reference evidence="4" key="1">
    <citation type="journal article" date="2017" name="Nature">
        <title>Metagenomic exploration of ASGARD archaea illuminates the origin of cellular complexity in eukaryotes.</title>
        <authorList>
            <person name="Zaremba-Niedzwiedzka K."/>
            <person name="Caceres E.F."/>
            <person name="Saw J.H.W."/>
            <person name="Backstrom D."/>
            <person name="Juzokaite L."/>
            <person name="Vancaester E."/>
            <person name="Seitz K.W."/>
            <person name="Anantharaman K."/>
            <person name="Starnawski P."/>
            <person name="Kjeldsen K.U."/>
            <person name="Stott M.B."/>
            <person name="Nunoura T."/>
            <person name="Banfield J.F."/>
            <person name="Schramm A."/>
            <person name="Baker B.J."/>
            <person name="Spang A."/>
            <person name="Ettema T.J.G."/>
        </authorList>
    </citation>
    <scope>NUCLEOTIDE SEQUENCE</scope>
    <source>
        <strain evidence="4">TIV_3</strain>
    </source>
</reference>
<dbReference type="Pfam" id="PF01248">
    <property type="entry name" value="Ribosomal_L7Ae"/>
    <property type="match status" value="1"/>
</dbReference>
<evidence type="ECO:0000259" key="3">
    <source>
        <dbReference type="Pfam" id="PF01248"/>
    </source>
</evidence>
<organism evidence="4">
    <name type="scientific">uncultured korarchaeote</name>
    <dbReference type="NCBI Taxonomy" id="161241"/>
    <lineage>
        <taxon>Archaea</taxon>
        <taxon>Thermoproteota</taxon>
        <taxon>environmental samples</taxon>
    </lineage>
</organism>
<evidence type="ECO:0000313" key="4">
    <source>
        <dbReference type="EMBL" id="AOZ55996.1"/>
    </source>
</evidence>
<dbReference type="GO" id="GO:0005840">
    <property type="term" value="C:ribosome"/>
    <property type="evidence" value="ECO:0007669"/>
    <property type="project" value="UniProtKB-KW"/>
</dbReference>
<evidence type="ECO:0000256" key="2">
    <source>
        <dbReference type="ARBA" id="ARBA00023274"/>
    </source>
</evidence>
<protein>
    <submittedName>
        <fullName evidence="4">Ribosomal protein L30E</fullName>
    </submittedName>
</protein>
<dbReference type="GO" id="GO:0003723">
    <property type="term" value="F:RNA binding"/>
    <property type="evidence" value="ECO:0007669"/>
    <property type="project" value="InterPro"/>
</dbReference>
<evidence type="ECO:0000256" key="1">
    <source>
        <dbReference type="ARBA" id="ARBA00022980"/>
    </source>
</evidence>
<feature type="domain" description="Ribosomal protein eL8/eL30/eS12/Gadd45" evidence="3">
    <location>
        <begin position="6"/>
        <end position="100"/>
    </location>
</feature>
<dbReference type="EMBL" id="KX764909">
    <property type="protein sequence ID" value="AOZ55996.1"/>
    <property type="molecule type" value="Genomic_DNA"/>
</dbReference>